<dbReference type="OrthoDB" id="5920038at2759"/>
<evidence type="ECO:0000313" key="2">
    <source>
        <dbReference type="Proteomes" id="UP000054843"/>
    </source>
</evidence>
<organism evidence="1 2">
    <name type="scientific">Trichinella papuae</name>
    <dbReference type="NCBI Taxonomy" id="268474"/>
    <lineage>
        <taxon>Eukaryota</taxon>
        <taxon>Metazoa</taxon>
        <taxon>Ecdysozoa</taxon>
        <taxon>Nematoda</taxon>
        <taxon>Enoplea</taxon>
        <taxon>Dorylaimia</taxon>
        <taxon>Trichinellida</taxon>
        <taxon>Trichinellidae</taxon>
        <taxon>Trichinella</taxon>
    </lineage>
</organism>
<dbReference type="EMBL" id="JYDO01000284">
    <property type="protein sequence ID" value="KRZ65885.1"/>
    <property type="molecule type" value="Genomic_DNA"/>
</dbReference>
<feature type="non-terminal residue" evidence="1">
    <location>
        <position position="1"/>
    </location>
</feature>
<accession>A0A0V1M225</accession>
<reference evidence="1 2" key="1">
    <citation type="submission" date="2015-01" db="EMBL/GenBank/DDBJ databases">
        <title>Evolution of Trichinella species and genotypes.</title>
        <authorList>
            <person name="Korhonen P.K."/>
            <person name="Edoardo P."/>
            <person name="Giuseppe L.R."/>
            <person name="Gasser R.B."/>
        </authorList>
    </citation>
    <scope>NUCLEOTIDE SEQUENCE [LARGE SCALE GENOMIC DNA]</scope>
    <source>
        <strain evidence="1">ISS1980</strain>
    </source>
</reference>
<protein>
    <submittedName>
        <fullName evidence="1">Uncharacterized protein</fullName>
    </submittedName>
</protein>
<sequence>LCSSSNRRIVFSIDARYSHIHYILVTRMTAEQTASAQQRFCFDTFNLPCQRSGILTVVTVGLSESQRSLVSRFFPKNNSWRIPDHQFGMCGLPVLRLVVLGPEQFGVYGSSVAQPGFFKLSCKE</sequence>
<gene>
    <name evidence="1" type="ORF">T10_13249</name>
</gene>
<dbReference type="Proteomes" id="UP000054843">
    <property type="component" value="Unassembled WGS sequence"/>
</dbReference>
<evidence type="ECO:0000313" key="1">
    <source>
        <dbReference type="EMBL" id="KRZ65885.1"/>
    </source>
</evidence>
<name>A0A0V1M225_9BILA</name>
<keyword evidence="2" id="KW-1185">Reference proteome</keyword>
<proteinExistence type="predicted"/>
<dbReference type="AlphaFoldDB" id="A0A0V1M225"/>
<comment type="caution">
    <text evidence="1">The sequence shown here is derived from an EMBL/GenBank/DDBJ whole genome shotgun (WGS) entry which is preliminary data.</text>
</comment>